<keyword evidence="2" id="KW-0732">Signal</keyword>
<evidence type="ECO:0000313" key="3">
    <source>
        <dbReference type="EMBL" id="MBR0666769.1"/>
    </source>
</evidence>
<comment type="caution">
    <text evidence="3">The sequence shown here is derived from an EMBL/GenBank/DDBJ whole genome shotgun (WGS) entry which is preliminary data.</text>
</comment>
<accession>A0ABS5F2H8</accession>
<feature type="signal peptide" evidence="2">
    <location>
        <begin position="1"/>
        <end position="23"/>
    </location>
</feature>
<dbReference type="EMBL" id="JAAGBB010000026">
    <property type="protein sequence ID" value="MBR0666769.1"/>
    <property type="molecule type" value="Genomic_DNA"/>
</dbReference>
<name>A0ABS5F2H8_9PROT</name>
<dbReference type="RefSeq" id="WP_211854540.1">
    <property type="nucleotide sequence ID" value="NZ_JAAGBB010000026.1"/>
</dbReference>
<reference evidence="4" key="1">
    <citation type="journal article" date="2021" name="Syst. Appl. Microbiol.">
        <title>Roseomonas hellenica sp. nov., isolated from roots of wild-growing Alkanna tinctoria.</title>
        <authorList>
            <person name="Rat A."/>
            <person name="Naranjo H.D."/>
            <person name="Lebbe L."/>
            <person name="Cnockaert M."/>
            <person name="Krigas N."/>
            <person name="Grigoriadou K."/>
            <person name="Maloupa E."/>
            <person name="Willems A."/>
        </authorList>
    </citation>
    <scope>NUCLEOTIDE SEQUENCE [LARGE SCALE GENOMIC DNA]</scope>
    <source>
        <strain evidence="4">LMG 31523</strain>
    </source>
</reference>
<dbReference type="Proteomes" id="UP001196870">
    <property type="component" value="Unassembled WGS sequence"/>
</dbReference>
<feature type="chain" id="PRO_5047526933" evidence="2">
    <location>
        <begin position="24"/>
        <end position="123"/>
    </location>
</feature>
<evidence type="ECO:0000256" key="1">
    <source>
        <dbReference type="SAM" id="MobiDB-lite"/>
    </source>
</evidence>
<sequence>MRGWLRRLGLALMLVAGAVPALAQGWGTKPEPLPPQGGSYAPAQPAPMAPAPSAGPQQGQRPQRCAPQLANGCLGMQSSCQVACPGTWSSNPAAPAFTPTDRAGCMQRCFTQYQRCMTQYGCW</sequence>
<organism evidence="3 4">
    <name type="scientific">Plastoroseomonas hellenica</name>
    <dbReference type="NCBI Taxonomy" id="2687306"/>
    <lineage>
        <taxon>Bacteria</taxon>
        <taxon>Pseudomonadati</taxon>
        <taxon>Pseudomonadota</taxon>
        <taxon>Alphaproteobacteria</taxon>
        <taxon>Acetobacterales</taxon>
        <taxon>Acetobacteraceae</taxon>
        <taxon>Plastoroseomonas</taxon>
    </lineage>
</organism>
<evidence type="ECO:0000256" key="2">
    <source>
        <dbReference type="SAM" id="SignalP"/>
    </source>
</evidence>
<gene>
    <name evidence="3" type="ORF">GXW71_20585</name>
</gene>
<keyword evidence="4" id="KW-1185">Reference proteome</keyword>
<feature type="region of interest" description="Disordered" evidence="1">
    <location>
        <begin position="24"/>
        <end position="65"/>
    </location>
</feature>
<feature type="compositionally biased region" description="Low complexity" evidence="1">
    <location>
        <begin position="51"/>
        <end position="65"/>
    </location>
</feature>
<protein>
    <submittedName>
        <fullName evidence="3">Uncharacterized protein</fullName>
    </submittedName>
</protein>
<proteinExistence type="predicted"/>
<evidence type="ECO:0000313" key="4">
    <source>
        <dbReference type="Proteomes" id="UP001196870"/>
    </source>
</evidence>